<dbReference type="EnsemblMetazoa" id="Aqu2.1.22545_001">
    <property type="protein sequence ID" value="Aqu2.1.22545_001"/>
    <property type="gene ID" value="Aqu2.1.22545"/>
</dbReference>
<proteinExistence type="predicted"/>
<evidence type="ECO:0000256" key="1">
    <source>
        <dbReference type="SAM" id="SignalP"/>
    </source>
</evidence>
<dbReference type="InParanoid" id="A0A1X7U467"/>
<feature type="signal peptide" evidence="1">
    <location>
        <begin position="1"/>
        <end position="18"/>
    </location>
</feature>
<accession>A0A1X7U467</accession>
<organism evidence="2">
    <name type="scientific">Amphimedon queenslandica</name>
    <name type="common">Sponge</name>
    <dbReference type="NCBI Taxonomy" id="400682"/>
    <lineage>
        <taxon>Eukaryota</taxon>
        <taxon>Metazoa</taxon>
        <taxon>Porifera</taxon>
        <taxon>Demospongiae</taxon>
        <taxon>Heteroscleromorpha</taxon>
        <taxon>Haplosclerida</taxon>
        <taxon>Niphatidae</taxon>
        <taxon>Amphimedon</taxon>
    </lineage>
</organism>
<feature type="chain" id="PRO_5012643330" evidence="1">
    <location>
        <begin position="19"/>
        <end position="150"/>
    </location>
</feature>
<name>A0A1X7U467_AMPQE</name>
<dbReference type="AlphaFoldDB" id="A0A1X7U467"/>
<evidence type="ECO:0000313" key="2">
    <source>
        <dbReference type="EnsemblMetazoa" id="Aqu2.1.22545_001"/>
    </source>
</evidence>
<sequence>MVHLYASLPESFIILVTALEAISEDPKMEVVTKHLHEKRKMMDGAAGNMSSENAMTTNHHRTVPLRCHLCKKLRHIQGYCTGETTSGEKLPPQDTKRRKYRHKANPITATKESKSDCDAIVLALNLILSVGESSKRSRNGIVDCGATCHI</sequence>
<keyword evidence="1" id="KW-0732">Signal</keyword>
<protein>
    <submittedName>
        <fullName evidence="2">Uncharacterized protein</fullName>
    </submittedName>
</protein>
<reference evidence="2" key="1">
    <citation type="submission" date="2017-05" db="UniProtKB">
        <authorList>
            <consortium name="EnsemblMetazoa"/>
        </authorList>
    </citation>
    <scope>IDENTIFICATION</scope>
</reference>